<dbReference type="GO" id="GO:0006302">
    <property type="term" value="P:double-strand break repair"/>
    <property type="evidence" value="ECO:0007669"/>
    <property type="project" value="Ensembl"/>
</dbReference>
<dbReference type="SMART" id="SM00891">
    <property type="entry name" value="ERCC4"/>
    <property type="match status" value="1"/>
</dbReference>
<feature type="region of interest" description="Disordered" evidence="9">
    <location>
        <begin position="1"/>
        <end position="55"/>
    </location>
</feature>
<dbReference type="GO" id="GO:0006310">
    <property type="term" value="P:DNA recombination"/>
    <property type="evidence" value="ECO:0007669"/>
    <property type="project" value="UniProtKB-KW"/>
</dbReference>
<dbReference type="GO" id="GO:0043596">
    <property type="term" value="C:nuclear replication fork"/>
    <property type="evidence" value="ECO:0007669"/>
    <property type="project" value="Ensembl"/>
</dbReference>
<dbReference type="FunFam" id="1.10.150.670:FF:000002">
    <property type="entry name" value="Crossover junction endonuclease EME1"/>
    <property type="match status" value="1"/>
</dbReference>
<evidence type="ECO:0000256" key="3">
    <source>
        <dbReference type="ARBA" id="ARBA00022763"/>
    </source>
</evidence>
<dbReference type="GO" id="GO:0048476">
    <property type="term" value="C:Holliday junction resolvase complex"/>
    <property type="evidence" value="ECO:0007669"/>
    <property type="project" value="InterPro"/>
</dbReference>
<comment type="subunit">
    <text evidence="7">Part of the heterodimeric MUS81-EME2 complex; the complex forms specifically during the DNA replication phase of the cell cycle.</text>
</comment>
<dbReference type="GO" id="GO:0031297">
    <property type="term" value="P:replication fork processing"/>
    <property type="evidence" value="ECO:0007669"/>
    <property type="project" value="Ensembl"/>
</dbReference>
<keyword evidence="3" id="KW-0227">DNA damage</keyword>
<organism evidence="11 12">
    <name type="scientific">Pan troglodytes</name>
    <name type="common">Chimpanzee</name>
    <dbReference type="NCBI Taxonomy" id="9598"/>
    <lineage>
        <taxon>Eukaryota</taxon>
        <taxon>Metazoa</taxon>
        <taxon>Chordata</taxon>
        <taxon>Craniata</taxon>
        <taxon>Vertebrata</taxon>
        <taxon>Euteleostomi</taxon>
        <taxon>Mammalia</taxon>
        <taxon>Eutheria</taxon>
        <taxon>Euarchontoglires</taxon>
        <taxon>Primates</taxon>
        <taxon>Haplorrhini</taxon>
        <taxon>Catarrhini</taxon>
        <taxon>Hominidae</taxon>
        <taxon>Pan</taxon>
    </lineage>
</organism>
<dbReference type="GeneID" id="467868"/>
<dbReference type="OMA" id="VWAAGEQ"/>
<evidence type="ECO:0000259" key="10">
    <source>
        <dbReference type="SMART" id="SM00891"/>
    </source>
</evidence>
<protein>
    <recommendedName>
        <fullName evidence="8">Structure-specific endonuclease subunit EME2</fullName>
    </recommendedName>
</protein>
<dbReference type="PANTHER" id="PTHR21077">
    <property type="entry name" value="EME1 PROTEIN"/>
    <property type="match status" value="1"/>
</dbReference>
<dbReference type="VGNC" id="VGNC:9032">
    <property type="gene designation" value="EME2"/>
</dbReference>
<dbReference type="Gene3D" id="3.40.50.10130">
    <property type="match status" value="1"/>
</dbReference>
<name>A0A6D2WLP2_PANTR</name>
<evidence type="ECO:0000256" key="7">
    <source>
        <dbReference type="ARBA" id="ARBA00093485"/>
    </source>
</evidence>
<evidence type="ECO:0000313" key="12">
    <source>
        <dbReference type="Proteomes" id="UP000236370"/>
    </source>
</evidence>
<comment type="similarity">
    <text evidence="2">Belongs to the EME1/MMS4 family.</text>
</comment>
<keyword evidence="4" id="KW-0233">DNA recombination</keyword>
<dbReference type="GO" id="GO:0003677">
    <property type="term" value="F:DNA binding"/>
    <property type="evidence" value="ECO:0007669"/>
    <property type="project" value="InterPro"/>
</dbReference>
<comment type="caution">
    <text evidence="11">The sequence shown here is derived from an EMBL/GenBank/DDBJ whole genome shotgun (WGS) entry which is preliminary data.</text>
</comment>
<sequence>MARVGPGRAGVSCQGRGRGRGGSGQRRPPTWEISDSDAEDSAGSEAAARARDPAGERRAAAEALRLLRPEQVLKRLAVCVDTAILEDAGADVLMEALEALGCECRIEPQRPARSLRWTRASPDPCPRSLPPEVWAAGEQELLLLLEPKEFLQGVATLTQISGPTRWVPWISPETTARPHLAVIGLDAYLWSRQHVSRGTQQPESPKVAGAEVAVSWPEVEEALVLLQLWANLDVLLVASWQELSRHVCAMTKALAQYPLKQYRESQAFSFCTAGRWAASEPVARDGTGLQAAWRRQIRQFSRVSPAVADAVVTAFPSPRLLQQALEACSTERERMGLLADLPVLPSEGGRPRRVGPDLSRRICLFLTTANPDLLLDLGS</sequence>
<evidence type="ECO:0000256" key="9">
    <source>
        <dbReference type="SAM" id="MobiDB-lite"/>
    </source>
</evidence>
<dbReference type="PANTHER" id="PTHR21077:SF6">
    <property type="entry name" value="CROSSOVER JUNCTION ENDONUCLEASE EME2-RELATED"/>
    <property type="match status" value="1"/>
</dbReference>
<dbReference type="Pfam" id="PF21292">
    <property type="entry name" value="EME1-MUS81_C"/>
    <property type="match status" value="1"/>
</dbReference>
<dbReference type="InterPro" id="IPR033310">
    <property type="entry name" value="Mms4/EME1/EME2"/>
</dbReference>
<gene>
    <name evidence="13" type="primary">EME2</name>
    <name evidence="11" type="ORF">CK820_G0049856</name>
</gene>
<dbReference type="AlphaFoldDB" id="A0A6D2WLP2"/>
<comment type="subcellular location">
    <subcellularLocation>
        <location evidence="1">Nucleus</location>
    </subcellularLocation>
</comment>
<dbReference type="GO" id="GO:0000723">
    <property type="term" value="P:telomere maintenance"/>
    <property type="evidence" value="ECO:0007669"/>
    <property type="project" value="Ensembl"/>
</dbReference>
<reference evidence="11 12" key="1">
    <citation type="submission" date="2017-12" db="EMBL/GenBank/DDBJ databases">
        <title>High-resolution comparative analysis of great ape genomes.</title>
        <authorList>
            <person name="Pollen A."/>
            <person name="Hastie A."/>
            <person name="Hormozdiari F."/>
            <person name="Dougherty M."/>
            <person name="Liu R."/>
            <person name="Chaisson M."/>
            <person name="Hoppe E."/>
            <person name="Hill C."/>
            <person name="Pang A."/>
            <person name="Hillier L."/>
            <person name="Baker C."/>
            <person name="Armstrong J."/>
            <person name="Shendure J."/>
            <person name="Paten B."/>
            <person name="Wilson R."/>
            <person name="Chao H."/>
            <person name="Schneider V."/>
            <person name="Ventura M."/>
            <person name="Kronenberg Z."/>
            <person name="Murali S."/>
            <person name="Gordon D."/>
            <person name="Cantsilieris S."/>
            <person name="Munson K."/>
            <person name="Nelson B."/>
            <person name="Raja A."/>
            <person name="Underwood J."/>
            <person name="Diekhans M."/>
            <person name="Fiddes I."/>
            <person name="Haussler D."/>
            <person name="Eichler E."/>
        </authorList>
    </citation>
    <scope>NUCLEOTIDE SEQUENCE [LARGE SCALE GENOMIC DNA]</scope>
    <source>
        <strain evidence="11">Yerkes chimp pedigree #C0471</strain>
    </source>
</reference>
<dbReference type="Gene3D" id="1.10.150.670">
    <property type="entry name" value="Crossover junction endonuclease EME1, DNA-binding domain"/>
    <property type="match status" value="1"/>
</dbReference>
<keyword evidence="6" id="KW-0539">Nucleus</keyword>
<dbReference type="InterPro" id="IPR042530">
    <property type="entry name" value="EME1/EME2_C"/>
</dbReference>
<evidence type="ECO:0000256" key="8">
    <source>
        <dbReference type="ARBA" id="ARBA00093614"/>
    </source>
</evidence>
<keyword evidence="5" id="KW-0234">DNA repair</keyword>
<dbReference type="RefSeq" id="XP_063652521.1">
    <property type="nucleotide sequence ID" value="XM_063796451.1"/>
</dbReference>
<accession>A0A6D2WLP2</accession>
<dbReference type="InterPro" id="IPR006166">
    <property type="entry name" value="ERCC4_domain"/>
</dbReference>
<evidence type="ECO:0000313" key="13">
    <source>
        <dbReference type="VGNC" id="VGNC:9032"/>
    </source>
</evidence>
<evidence type="ECO:0000256" key="4">
    <source>
        <dbReference type="ARBA" id="ARBA00023172"/>
    </source>
</evidence>
<feature type="domain" description="ERCC4" evidence="10">
    <location>
        <begin position="77"/>
        <end position="326"/>
    </location>
</feature>
<evidence type="ECO:0000256" key="5">
    <source>
        <dbReference type="ARBA" id="ARBA00023204"/>
    </source>
</evidence>
<evidence type="ECO:0000313" key="11">
    <source>
        <dbReference type="EMBL" id="PNI18827.1"/>
    </source>
</evidence>
<evidence type="ECO:0000256" key="6">
    <source>
        <dbReference type="ARBA" id="ARBA00023242"/>
    </source>
</evidence>
<dbReference type="Proteomes" id="UP000236370">
    <property type="component" value="Unassembled WGS sequence"/>
</dbReference>
<evidence type="ECO:0000256" key="2">
    <source>
        <dbReference type="ARBA" id="ARBA00005313"/>
    </source>
</evidence>
<dbReference type="GO" id="GO:0140767">
    <property type="term" value="F:enzyme-substrate adaptor activity"/>
    <property type="evidence" value="ECO:0007669"/>
    <property type="project" value="Ensembl"/>
</dbReference>
<evidence type="ECO:0000256" key="1">
    <source>
        <dbReference type="ARBA" id="ARBA00004123"/>
    </source>
</evidence>
<dbReference type="GO" id="GO:0000781">
    <property type="term" value="C:chromosome, telomeric region"/>
    <property type="evidence" value="ECO:0007669"/>
    <property type="project" value="Ensembl"/>
</dbReference>
<dbReference type="FunFam" id="3.40.50.10130:FF:000007">
    <property type="entry name" value="Probable crossover junction endonuclease EME2"/>
    <property type="match status" value="1"/>
</dbReference>
<dbReference type="GO" id="GO:0004520">
    <property type="term" value="F:DNA endonuclease activity"/>
    <property type="evidence" value="ECO:0007669"/>
    <property type="project" value="Ensembl"/>
</dbReference>
<dbReference type="EMBL" id="NBAG03000504">
    <property type="protein sequence ID" value="PNI18827.1"/>
    <property type="molecule type" value="Genomic_DNA"/>
</dbReference>
<proteinExistence type="inferred from homology"/>
<dbReference type="Pfam" id="PF02732">
    <property type="entry name" value="ERCC4"/>
    <property type="match status" value="1"/>
</dbReference>